<accession>G8NS51</accession>
<dbReference type="Gene3D" id="2.60.40.1120">
    <property type="entry name" value="Carboxypeptidase-like, regulatory domain"/>
    <property type="match status" value="1"/>
</dbReference>
<dbReference type="HOGENOM" id="CLU_006298_0_0_0"/>
<dbReference type="STRING" id="682795.AciX8_1926"/>
<dbReference type="SUPFAM" id="SSF49464">
    <property type="entry name" value="Carboxypeptidase regulatory domain-like"/>
    <property type="match status" value="1"/>
</dbReference>
<feature type="signal peptide" evidence="4">
    <location>
        <begin position="1"/>
        <end position="24"/>
    </location>
</feature>
<dbReference type="OrthoDB" id="97893at2"/>
<dbReference type="GO" id="GO:0009279">
    <property type="term" value="C:cell outer membrane"/>
    <property type="evidence" value="ECO:0007669"/>
    <property type="project" value="UniProtKB-SubCell"/>
</dbReference>
<evidence type="ECO:0000256" key="2">
    <source>
        <dbReference type="ARBA" id="ARBA00023136"/>
    </source>
</evidence>
<dbReference type="KEGG" id="gma:AciX8_1926"/>
<evidence type="ECO:0000259" key="5">
    <source>
        <dbReference type="Pfam" id="PF25183"/>
    </source>
</evidence>
<dbReference type="AlphaFoldDB" id="G8NS51"/>
<protein>
    <submittedName>
        <fullName evidence="6">Cna B domain protein</fullName>
    </submittedName>
</protein>
<gene>
    <name evidence="6" type="ordered locus">AciX8_1926</name>
</gene>
<sequence length="1132" mass="120919">MSYRRIGVHLLSVVLFFSFVFASAQTITSGTVVGFVTDSTGAFVSSAEVTIRQADTGTVQTTKTNASGQYRFPFLKPGEYVVSAEATGQSTNQAHFSLLVGQEQQVNLTLAIQSISQSVNVSSDTPLLETENANQATAYGLKEVANMPVNGGDITNIAFTTPGLRLNVGGGTTNFNVNGLPFSSALFTMNGADITEPYNLNNKSGASNNTLGANDIQEAAVVVNAFSAQYGRMAGAQVNYISKSGTNLFHGNLAENYNDAIFNANDYFNNLTGTPRGRADANQYAASIGGPILRDKLLFFANTEGLRYALPSSGVISLPSPQFQQYTLAHIPAASIPYYQQLFALYNAAPGVNRAVPVTNGTGPLQDGNGNLGCGKETFPGAYVNGTSGAQFGKDVPCSVAFGTNAASLNTETYVSGRVDYNISDKQKIYFRLSRDWGIQASATSPISPLFNQQSDQPWTIPQVNYTYAITPNLVNNFIASGNWYSAVFGVANFPAAEAAFAGNITFNDGGANGSANSSTGTGFANVNALLPTGRRGEQFQLIDDVSWSRGRHTLQAGVNDRNNRISDSSISTGSVIGAYTFTDLTDFAVGTVDSTGTGSKFTQSFPLLTTAHTRLNSLGFYGQDEWRARKNLNITYGVRFELQGNPSCKEDCFSRLNTEFLASGYQAGAAVPYNTTIQTGLNKTFANLEGLVYEPRIGIAWSPLGEGRTVIRGGVGLFANTFAGSVAANIFGNAPNKFTPTVSYGNVGLNSDTNSAQSVAFQSNHAFQNGFSNGDNLTNLQAALGKVQFATPTFYAYPDHFNTIKVIEWSLQIEQPITPRDVFVLTYSGNHGYDEAITNADANAYIGTPSRYPGGFGNLPSSIPDPRFSTVSQVLTSGYSNYNGLVAQFRHAFSYGFQAQAFYTWSHALQIDPPSGTSTTQFVYNPYNLRAGYGPTGFDTRHNFTADLLWTSPKQNNRWLQSTLGNWTFGGKLYLYSGRPFSVTNSQIPGNLSTTFGGTVLSDLLSPNLTKSCSRSAVTTPCFTSAQFATRAQQADFGNIAPNSFRGPGFFTVASQLTKKIPVKERAAFEFGVSAYNLFNHPNFAVPTGNAASGSVGLITSTVSSPTSIYGTGQGAIVSGRVLVLLGKFTF</sequence>
<reference evidence="6 7" key="1">
    <citation type="submission" date="2011-11" db="EMBL/GenBank/DDBJ databases">
        <title>Complete sequence of Granulicella mallensis MP5ACTX8.</title>
        <authorList>
            <consortium name="US DOE Joint Genome Institute"/>
            <person name="Lucas S."/>
            <person name="Copeland A."/>
            <person name="Lapidus A."/>
            <person name="Cheng J.-F."/>
            <person name="Goodwin L."/>
            <person name="Pitluck S."/>
            <person name="Peters L."/>
            <person name="Lu M."/>
            <person name="Detter J.C."/>
            <person name="Han C."/>
            <person name="Tapia R."/>
            <person name="Land M."/>
            <person name="Hauser L."/>
            <person name="Kyrpides N."/>
            <person name="Ivanova N."/>
            <person name="Mikhailova N."/>
            <person name="Pagani I."/>
            <person name="Rawat S."/>
            <person name="Mannisto M."/>
            <person name="Haggblom M."/>
            <person name="Woyke T."/>
        </authorList>
    </citation>
    <scope>NUCLEOTIDE SEQUENCE [LARGE SCALE GENOMIC DNA]</scope>
    <source>
        <strain evidence="7">ATCC BAA-1857 / DSM 23137 / MP5ACTX8</strain>
    </source>
</reference>
<dbReference type="Proteomes" id="UP000007113">
    <property type="component" value="Chromosome"/>
</dbReference>
<dbReference type="EMBL" id="CP003130">
    <property type="protein sequence ID" value="AEU36259.1"/>
    <property type="molecule type" value="Genomic_DNA"/>
</dbReference>
<evidence type="ECO:0000313" key="6">
    <source>
        <dbReference type="EMBL" id="AEU36259.1"/>
    </source>
</evidence>
<name>G8NS51_GRAMM</name>
<dbReference type="InterPro" id="IPR008969">
    <property type="entry name" value="CarboxyPept-like_regulatory"/>
</dbReference>
<dbReference type="Gene3D" id="2.40.170.20">
    <property type="entry name" value="TonB-dependent receptor, beta-barrel domain"/>
    <property type="match status" value="1"/>
</dbReference>
<keyword evidence="4" id="KW-0732">Signal</keyword>
<dbReference type="InterPro" id="IPR036942">
    <property type="entry name" value="Beta-barrel_TonB_sf"/>
</dbReference>
<keyword evidence="2" id="KW-0472">Membrane</keyword>
<organism evidence="6 7">
    <name type="scientific">Granulicella mallensis (strain ATCC BAA-1857 / DSM 23137 / MP5ACTX8)</name>
    <dbReference type="NCBI Taxonomy" id="682795"/>
    <lineage>
        <taxon>Bacteria</taxon>
        <taxon>Pseudomonadati</taxon>
        <taxon>Acidobacteriota</taxon>
        <taxon>Terriglobia</taxon>
        <taxon>Terriglobales</taxon>
        <taxon>Acidobacteriaceae</taxon>
        <taxon>Granulicella</taxon>
    </lineage>
</organism>
<dbReference type="SUPFAM" id="SSF56935">
    <property type="entry name" value="Porins"/>
    <property type="match status" value="1"/>
</dbReference>
<evidence type="ECO:0000256" key="3">
    <source>
        <dbReference type="ARBA" id="ARBA00023237"/>
    </source>
</evidence>
<keyword evidence="3" id="KW-0998">Cell outer membrane</keyword>
<evidence type="ECO:0000256" key="4">
    <source>
        <dbReference type="SAM" id="SignalP"/>
    </source>
</evidence>
<dbReference type="Pfam" id="PF25183">
    <property type="entry name" value="OMP_b-brl_4"/>
    <property type="match status" value="1"/>
</dbReference>
<evidence type="ECO:0000256" key="1">
    <source>
        <dbReference type="ARBA" id="ARBA00004442"/>
    </source>
</evidence>
<dbReference type="InterPro" id="IPR037066">
    <property type="entry name" value="Plug_dom_sf"/>
</dbReference>
<feature type="domain" description="TonB-dependent transporter Oar-like beta-barrel" evidence="5">
    <location>
        <begin position="241"/>
        <end position="1106"/>
    </location>
</feature>
<feature type="chain" id="PRO_5003512980" evidence="4">
    <location>
        <begin position="25"/>
        <end position="1132"/>
    </location>
</feature>
<keyword evidence="7" id="KW-1185">Reference proteome</keyword>
<proteinExistence type="predicted"/>
<dbReference type="InterPro" id="IPR057601">
    <property type="entry name" value="Oar-like_b-barrel"/>
</dbReference>
<comment type="subcellular location">
    <subcellularLocation>
        <location evidence="1">Cell outer membrane</location>
    </subcellularLocation>
</comment>
<dbReference type="RefSeq" id="WP_014265138.1">
    <property type="nucleotide sequence ID" value="NC_016631.1"/>
</dbReference>
<dbReference type="eggNOG" id="COG1629">
    <property type="taxonomic scope" value="Bacteria"/>
</dbReference>
<dbReference type="Pfam" id="PF13620">
    <property type="entry name" value="CarboxypepD_reg"/>
    <property type="match status" value="1"/>
</dbReference>
<evidence type="ECO:0000313" key="7">
    <source>
        <dbReference type="Proteomes" id="UP000007113"/>
    </source>
</evidence>
<dbReference type="Gene3D" id="2.170.130.10">
    <property type="entry name" value="TonB-dependent receptor, plug domain"/>
    <property type="match status" value="1"/>
</dbReference>